<sequence>MSVYLALLIEFFKTGLFAVGGGLATVPFLFELIGKYHWFTSEMLANMIAVSEATPGAMGVNMATYVGYHVTDSILGGILTTLALVAPSIIIICIIAHFLKKFKDSAIIQHAFYGLRPAVTAMIASAGLGIFMTTMFKNEEFHFQTFLDTIQYVPLIMFLVVLCLSRKFPKLHPIALLCGCALAGIVLQL</sequence>
<feature type="transmembrane region" description="Helical" evidence="7">
    <location>
        <begin position="74"/>
        <end position="99"/>
    </location>
</feature>
<feature type="transmembrane region" description="Helical" evidence="7">
    <location>
        <begin position="12"/>
        <end position="32"/>
    </location>
</feature>
<keyword evidence="6 7" id="KW-0472">Membrane</keyword>
<dbReference type="Pfam" id="PF02417">
    <property type="entry name" value="Chromate_transp"/>
    <property type="match status" value="1"/>
</dbReference>
<organism evidence="8 9">
    <name type="scientific">Longicatena caecimuris</name>
    <dbReference type="NCBI Taxonomy" id="1796635"/>
    <lineage>
        <taxon>Bacteria</taxon>
        <taxon>Bacillati</taxon>
        <taxon>Bacillota</taxon>
        <taxon>Erysipelotrichia</taxon>
        <taxon>Erysipelotrichales</taxon>
        <taxon>Erysipelotrichaceae</taxon>
        <taxon>Longicatena</taxon>
    </lineage>
</organism>
<evidence type="ECO:0000256" key="2">
    <source>
        <dbReference type="ARBA" id="ARBA00005262"/>
    </source>
</evidence>
<keyword evidence="3" id="KW-1003">Cell membrane</keyword>
<keyword evidence="5 7" id="KW-1133">Transmembrane helix</keyword>
<feature type="transmembrane region" description="Helical" evidence="7">
    <location>
        <begin position="171"/>
        <end position="188"/>
    </location>
</feature>
<dbReference type="PANTHER" id="PTHR43663">
    <property type="entry name" value="CHROMATE TRANSPORT PROTEIN-RELATED"/>
    <property type="match status" value="1"/>
</dbReference>
<evidence type="ECO:0000256" key="3">
    <source>
        <dbReference type="ARBA" id="ARBA00022475"/>
    </source>
</evidence>
<evidence type="ECO:0000256" key="6">
    <source>
        <dbReference type="ARBA" id="ARBA00023136"/>
    </source>
</evidence>
<dbReference type="Proteomes" id="UP000295773">
    <property type="component" value="Unassembled WGS sequence"/>
</dbReference>
<keyword evidence="9" id="KW-1185">Reference proteome</keyword>
<evidence type="ECO:0000313" key="8">
    <source>
        <dbReference type="EMBL" id="TCU63401.1"/>
    </source>
</evidence>
<dbReference type="AlphaFoldDB" id="A0A4R3TLQ7"/>
<keyword evidence="4 7" id="KW-0812">Transmembrane</keyword>
<comment type="similarity">
    <text evidence="2">Belongs to the chromate ion transporter (CHR) (TC 2.A.51) family.</text>
</comment>
<evidence type="ECO:0000256" key="1">
    <source>
        <dbReference type="ARBA" id="ARBA00004651"/>
    </source>
</evidence>
<dbReference type="InterPro" id="IPR003370">
    <property type="entry name" value="Chromate_transpt"/>
</dbReference>
<name>A0A4R3TLQ7_9FIRM</name>
<proteinExistence type="inferred from homology"/>
<dbReference type="GO" id="GO:0005886">
    <property type="term" value="C:plasma membrane"/>
    <property type="evidence" value="ECO:0007669"/>
    <property type="project" value="UniProtKB-SubCell"/>
</dbReference>
<dbReference type="InterPro" id="IPR052518">
    <property type="entry name" value="CHR_Transporter"/>
</dbReference>
<dbReference type="EMBL" id="SMBP01000001">
    <property type="protein sequence ID" value="TCU63401.1"/>
    <property type="molecule type" value="Genomic_DNA"/>
</dbReference>
<comment type="subcellular location">
    <subcellularLocation>
        <location evidence="1">Cell membrane</location>
        <topology evidence="1">Multi-pass membrane protein</topology>
    </subcellularLocation>
</comment>
<feature type="transmembrane region" description="Helical" evidence="7">
    <location>
        <begin position="111"/>
        <end position="131"/>
    </location>
</feature>
<dbReference type="GO" id="GO:0015109">
    <property type="term" value="F:chromate transmembrane transporter activity"/>
    <property type="evidence" value="ECO:0007669"/>
    <property type="project" value="InterPro"/>
</dbReference>
<accession>A0A4R3TLQ7</accession>
<comment type="caution">
    <text evidence="8">The sequence shown here is derived from an EMBL/GenBank/DDBJ whole genome shotgun (WGS) entry which is preliminary data.</text>
</comment>
<evidence type="ECO:0000313" key="9">
    <source>
        <dbReference type="Proteomes" id="UP000295773"/>
    </source>
</evidence>
<evidence type="ECO:0000256" key="5">
    <source>
        <dbReference type="ARBA" id="ARBA00022989"/>
    </source>
</evidence>
<gene>
    <name evidence="8" type="ORF">EDD61_10152</name>
</gene>
<dbReference type="PANTHER" id="PTHR43663:SF1">
    <property type="entry name" value="CHROMATE TRANSPORTER"/>
    <property type="match status" value="1"/>
</dbReference>
<protein>
    <submittedName>
        <fullName evidence="8">Chromate transporter</fullName>
    </submittedName>
</protein>
<dbReference type="RefSeq" id="WP_132223156.1">
    <property type="nucleotide sequence ID" value="NZ_JANKBG010000001.1"/>
</dbReference>
<evidence type="ECO:0000256" key="4">
    <source>
        <dbReference type="ARBA" id="ARBA00022692"/>
    </source>
</evidence>
<evidence type="ECO:0000256" key="7">
    <source>
        <dbReference type="SAM" id="Phobius"/>
    </source>
</evidence>
<feature type="transmembrane region" description="Helical" evidence="7">
    <location>
        <begin position="143"/>
        <end position="164"/>
    </location>
</feature>
<reference evidence="8 9" key="1">
    <citation type="submission" date="2019-03" db="EMBL/GenBank/DDBJ databases">
        <title>Genomic Encyclopedia of Type Strains, Phase IV (KMG-IV): sequencing the most valuable type-strain genomes for metagenomic binning, comparative biology and taxonomic classification.</title>
        <authorList>
            <person name="Goeker M."/>
        </authorList>
    </citation>
    <scope>NUCLEOTIDE SEQUENCE [LARGE SCALE GENOMIC DNA]</scope>
    <source>
        <strain evidence="8 9">DSM 29481</strain>
    </source>
</reference>